<keyword evidence="1" id="KW-0472">Membrane</keyword>
<evidence type="ECO:0000313" key="2">
    <source>
        <dbReference type="EMBL" id="KAJ1348331.1"/>
    </source>
</evidence>
<proteinExistence type="predicted"/>
<protein>
    <submittedName>
        <fullName evidence="2">Uncharacterized protein</fullName>
    </submittedName>
</protein>
<keyword evidence="1" id="KW-1133">Transmembrane helix</keyword>
<dbReference type="EMBL" id="JAHQIW010000482">
    <property type="protein sequence ID" value="KAJ1348331.1"/>
    <property type="molecule type" value="Genomic_DNA"/>
</dbReference>
<comment type="caution">
    <text evidence="2">The sequence shown here is derived from an EMBL/GenBank/DDBJ whole genome shotgun (WGS) entry which is preliminary data.</text>
</comment>
<keyword evidence="3" id="KW-1185">Reference proteome</keyword>
<accession>A0AAD5MIJ2</accession>
<evidence type="ECO:0000313" key="3">
    <source>
        <dbReference type="Proteomes" id="UP001196413"/>
    </source>
</evidence>
<organism evidence="2 3">
    <name type="scientific">Parelaphostrongylus tenuis</name>
    <name type="common">Meningeal worm</name>
    <dbReference type="NCBI Taxonomy" id="148309"/>
    <lineage>
        <taxon>Eukaryota</taxon>
        <taxon>Metazoa</taxon>
        <taxon>Ecdysozoa</taxon>
        <taxon>Nematoda</taxon>
        <taxon>Chromadorea</taxon>
        <taxon>Rhabditida</taxon>
        <taxon>Rhabditina</taxon>
        <taxon>Rhabditomorpha</taxon>
        <taxon>Strongyloidea</taxon>
        <taxon>Metastrongylidae</taxon>
        <taxon>Parelaphostrongylus</taxon>
    </lineage>
</organism>
<reference evidence="2" key="1">
    <citation type="submission" date="2021-06" db="EMBL/GenBank/DDBJ databases">
        <title>Parelaphostrongylus tenuis whole genome reference sequence.</title>
        <authorList>
            <person name="Garwood T.J."/>
            <person name="Larsen P.A."/>
            <person name="Fountain-Jones N.M."/>
            <person name="Garbe J.R."/>
            <person name="Macchietto M.G."/>
            <person name="Kania S.A."/>
            <person name="Gerhold R.W."/>
            <person name="Richards J.E."/>
            <person name="Wolf T.M."/>
        </authorList>
    </citation>
    <scope>NUCLEOTIDE SEQUENCE</scope>
    <source>
        <strain evidence="2">MNPRO001-30</strain>
        <tissue evidence="2">Meninges</tissue>
    </source>
</reference>
<dbReference type="AlphaFoldDB" id="A0AAD5MIJ2"/>
<dbReference type="Proteomes" id="UP001196413">
    <property type="component" value="Unassembled WGS sequence"/>
</dbReference>
<feature type="transmembrane region" description="Helical" evidence="1">
    <location>
        <begin position="66"/>
        <end position="87"/>
    </location>
</feature>
<keyword evidence="1" id="KW-0812">Transmembrane</keyword>
<gene>
    <name evidence="2" type="ORF">KIN20_003609</name>
</gene>
<name>A0AAD5MIJ2_PARTN</name>
<sequence>MVINNDRLTERDGLAILAIAEETRLDQQTITLVEKMKSSSKGRIEFQDWDPHRRQKLWYGSSKVPLYPFNILVFEFMYPIMVILSCAHELYRDPPTGS</sequence>
<evidence type="ECO:0000256" key="1">
    <source>
        <dbReference type="SAM" id="Phobius"/>
    </source>
</evidence>